<proteinExistence type="predicted"/>
<name>A0A7S9PVT4_EPIFF</name>
<reference evidence="2 3" key="1">
    <citation type="journal article" date="2018" name="PLoS Genet.">
        <title>Repeat elements organise 3D genome structure and mediate transcription in the filamentous fungus Epichloe festucae.</title>
        <authorList>
            <person name="Winter D.J."/>
            <person name="Ganley A.R.D."/>
            <person name="Young C.A."/>
            <person name="Liachko I."/>
            <person name="Schardl C.L."/>
            <person name="Dupont P.Y."/>
            <person name="Berry D."/>
            <person name="Ram A."/>
            <person name="Scott B."/>
            <person name="Cox M.P."/>
        </authorList>
    </citation>
    <scope>NUCLEOTIDE SEQUENCE [LARGE SCALE GENOMIC DNA]</scope>
    <source>
        <strain evidence="2 3">Fl1</strain>
    </source>
</reference>
<feature type="compositionally biased region" description="Low complexity" evidence="1">
    <location>
        <begin position="87"/>
        <end position="100"/>
    </location>
</feature>
<sequence length="497" mass="52714">MQPCFAPPAPAPAPAPARYAPPQYAEFDVPKKAGEDALPQMPTWEQAGSKKVMLEEEVELSNLDKSPTLDQNRQRMNSPSPGPVSPMSPMSPMSTSHGGHPYYGGLPGGSSGQMFNHSQQGLVPNQQAAGHGQLRQGPGQSPYGAGARNHGYNQNHDANRPSDGFGLDEPYDDDPSALSRAAMHGRPGQQNLLLCGAPAQQPYDSLANQPYGGALAAGGAGAHMEMRNQTVSPQNLPPFGAPPPMDAAAVGATGVRNHSTSPSPNNHHAHGQSPYHQDQLHGQLAEMPAIPHDRSSVHTPAHLQQAQTWPTEHAAPMELPGSAPPEIHGARRPGPADNALPGHARPPYGMDPRMRNSPGPRQTPGPRGESPYGRPPRGSPGPRNDEGYGRPPPQSPRENMNRSYSPAPPRQFTPGPERRFSPGPERQRTPGPLALSKPVPPPSNSFGQSSPPRSPITNNAGFDFTSGYSRPPGDQSPPAQSPTTAAYPGQRTYRPGR</sequence>
<feature type="compositionally biased region" description="Polar residues" evidence="1">
    <location>
        <begin position="444"/>
        <end position="460"/>
    </location>
</feature>
<feature type="compositionally biased region" description="Polar residues" evidence="1">
    <location>
        <begin position="256"/>
        <end position="266"/>
    </location>
</feature>
<feature type="compositionally biased region" description="Polar residues" evidence="1">
    <location>
        <begin position="113"/>
        <end position="128"/>
    </location>
</feature>
<feature type="compositionally biased region" description="Basic and acidic residues" evidence="1">
    <location>
        <begin position="416"/>
        <end position="428"/>
    </location>
</feature>
<protein>
    <submittedName>
        <fullName evidence="2">Uncharacterized protein</fullName>
    </submittedName>
</protein>
<evidence type="ECO:0000256" key="1">
    <source>
        <dbReference type="SAM" id="MobiDB-lite"/>
    </source>
</evidence>
<dbReference type="EMBL" id="CP031387">
    <property type="protein sequence ID" value="QPH00971.1"/>
    <property type="molecule type" value="Genomic_DNA"/>
</dbReference>
<gene>
    <name evidence="2" type="ORF">C2857_005129</name>
</gene>
<evidence type="ECO:0000313" key="2">
    <source>
        <dbReference type="EMBL" id="QPH00971.1"/>
    </source>
</evidence>
<feature type="compositionally biased region" description="Pro residues" evidence="1">
    <location>
        <begin position="1"/>
        <end position="15"/>
    </location>
</feature>
<organism evidence="2 3">
    <name type="scientific">Epichloe festucae (strain Fl1)</name>
    <dbReference type="NCBI Taxonomy" id="877507"/>
    <lineage>
        <taxon>Eukaryota</taxon>
        <taxon>Fungi</taxon>
        <taxon>Dikarya</taxon>
        <taxon>Ascomycota</taxon>
        <taxon>Pezizomycotina</taxon>
        <taxon>Sordariomycetes</taxon>
        <taxon>Hypocreomycetidae</taxon>
        <taxon>Hypocreales</taxon>
        <taxon>Clavicipitaceae</taxon>
        <taxon>Epichloe</taxon>
    </lineage>
</organism>
<feature type="compositionally biased region" description="Low complexity" evidence="1">
    <location>
        <begin position="16"/>
        <end position="25"/>
    </location>
</feature>
<dbReference type="OrthoDB" id="5401332at2759"/>
<feature type="compositionally biased region" description="Polar residues" evidence="1">
    <location>
        <begin position="63"/>
        <end position="77"/>
    </location>
</feature>
<evidence type="ECO:0000313" key="3">
    <source>
        <dbReference type="Proteomes" id="UP000594364"/>
    </source>
</evidence>
<dbReference type="AlphaFoldDB" id="A0A7S9PVT4"/>
<keyword evidence="3" id="KW-1185">Reference proteome</keyword>
<feature type="region of interest" description="Disordered" evidence="1">
    <location>
        <begin position="1"/>
        <end position="182"/>
    </location>
</feature>
<feature type="region of interest" description="Disordered" evidence="1">
    <location>
        <begin position="246"/>
        <end position="497"/>
    </location>
</feature>
<dbReference type="Proteomes" id="UP000594364">
    <property type="component" value="Chromosome 3"/>
</dbReference>
<feature type="compositionally biased region" description="Gly residues" evidence="1">
    <location>
        <begin position="101"/>
        <end position="111"/>
    </location>
</feature>
<accession>A0A7S9PVT4</accession>